<dbReference type="InterPro" id="IPR012939">
    <property type="entry name" value="Glyco_hydro_92"/>
</dbReference>
<evidence type="ECO:0000259" key="4">
    <source>
        <dbReference type="PROSITE" id="PS50237"/>
    </source>
</evidence>
<dbReference type="Gene3D" id="3.30.2410.10">
    <property type="entry name" value="Hect, E3 ligase catalytic domain"/>
    <property type="match status" value="1"/>
</dbReference>
<accession>A0AAN7CKP6</accession>
<dbReference type="NCBIfam" id="TIGR01180">
    <property type="entry name" value="aman2_put"/>
    <property type="match status" value="1"/>
</dbReference>
<dbReference type="PROSITE" id="PS50237">
    <property type="entry name" value="HECT"/>
    <property type="match status" value="1"/>
</dbReference>
<dbReference type="Gene3D" id="3.90.1750.10">
    <property type="entry name" value="Hect, E3 ligase catalytic domains"/>
    <property type="match status" value="2"/>
</dbReference>
<dbReference type="GO" id="GO:0030246">
    <property type="term" value="F:carbohydrate binding"/>
    <property type="evidence" value="ECO:0007669"/>
    <property type="project" value="InterPro"/>
</dbReference>
<dbReference type="InterPro" id="IPR005887">
    <property type="entry name" value="GH92_a_mannosidase_put"/>
</dbReference>
<dbReference type="FunFam" id="1.20.1050.60:FF:000002">
    <property type="entry name" value="Glycosyl hydrolase family 92"/>
    <property type="match status" value="1"/>
</dbReference>
<dbReference type="InterPro" id="IPR008928">
    <property type="entry name" value="6-hairpin_glycosidase_sf"/>
</dbReference>
<dbReference type="GO" id="GO:0005829">
    <property type="term" value="C:cytosol"/>
    <property type="evidence" value="ECO:0007669"/>
    <property type="project" value="TreeGrafter"/>
</dbReference>
<feature type="region of interest" description="Disordered" evidence="3">
    <location>
        <begin position="1961"/>
        <end position="1982"/>
    </location>
</feature>
<proteinExistence type="predicted"/>
<dbReference type="SMART" id="SM00119">
    <property type="entry name" value="HECTc"/>
    <property type="match status" value="1"/>
</dbReference>
<dbReference type="GO" id="GO:0000224">
    <property type="term" value="F:peptide-N4-(N-acetyl-beta-glucosaminyl)asparagine amidase activity"/>
    <property type="evidence" value="ECO:0007669"/>
    <property type="project" value="TreeGrafter"/>
</dbReference>
<dbReference type="InterPro" id="IPR000569">
    <property type="entry name" value="HECT_dom"/>
</dbReference>
<dbReference type="Gene3D" id="3.30.2080.10">
    <property type="entry name" value="GH92 mannosidase domain"/>
    <property type="match status" value="1"/>
</dbReference>
<dbReference type="Gene3D" id="2.70.98.10">
    <property type="match status" value="1"/>
</dbReference>
<dbReference type="FunFam" id="1.20.1610.10:FF:000002">
    <property type="entry name" value="Alpha-1,2-mannosidase family protein"/>
    <property type="match status" value="1"/>
</dbReference>
<comment type="caution">
    <text evidence="5">The sequence shown here is derived from an EMBL/GenBank/DDBJ whole genome shotgun (WGS) entry which is preliminary data.</text>
</comment>
<dbReference type="InterPro" id="IPR035983">
    <property type="entry name" value="Hect_E3_ubiquitin_ligase"/>
</dbReference>
<evidence type="ECO:0000256" key="1">
    <source>
        <dbReference type="ARBA" id="ARBA00022786"/>
    </source>
</evidence>
<keyword evidence="5" id="KW-0378">Hydrolase</keyword>
<sequence>MFPTFTGSSRKSRNVNLSGQKGVNPFTSTSWAPGAAVGASKTVAHAQAERLQRQQERKRLNAAQRIQRSWRGHRTRRMLRASRRQTIDQLYDTAGPVDVKRRTVEAVPLVLSAYQVSNPDDRQRLCLLARDLLETNFACFASGDIETPRLEKLARIIVAALGSLDPKVAPTQVQILLETIVEVVIARPQSVQHVLDQYYRVLGSLCHSVGSMSTLLDPIRRAAISPLCTNNASESFIKLAYNEFAMSFLTQPDMSLFESNIDSFAADVDLDRLSDSLQVERVADSKTSGSQEGLMWLLAHFVVLQKTKKQPVPHSFRSLRVLYFLLSALSSQIRAGFMAFNGRPSGEARDVEESPQPTLPRYVSLTLASLADKDEISGLLETLTPESWSTGVWELQDAGFLAGYILTLVYCFPALGDDIRMRLYLANIPTSQGPLPAVKFFWNAVSRTSIFSRIAYDADAALEILRQRPSSESNSAWHREWRTILLFLELYIFVLRLTDDDDFFNGLGLSASSGDSGSRLRSSGLSLQELKRFTLFLKHLGFTLYYNAAELLGPILNTSGTRNADDDLSGSSSRTNASPLVLTAGFNFDNFRNLVTTAMRMLYERDSRRQFLPQDHWLMTSKLDMAGFLSAVVLEEQERREHGEHEDDVDEEDGISVGEVPTGLSSGGLRFSRQAQLERIRVLRKQAARESLRAAAAPRLEILRNMPFVIPFDIRVQIFRQFVFLDKQRRRGGNIDADNWRLWVLNQHGGHFQPTPTGANILSKHQAQIQRGRIFRDAMESFWELGEGLKEPIQITFVDEFGIPEAGIDGGGVTKEFLMSTTTEAFGPDQRLFVANNKNAYYPNPCDMDQTKNTLREAQIPENSEDWNEAITYRLRQYEFLGRVIGKCLYEGILIDIVFAGFFLLKWASPAGAADTYRANINDLRELDEELYQGILRLKNYPGDVSLPGEPVRTNVRVTNENRPLYISYVARHRLVVQPYAQTRAFLRGLGMIIDPAWLSMFNRNELQRLVGGDSSEIDVEDLRRHTVYSGHPTVQLFWQVMHELEDRERRDVLKYLNPPLPSASTCTAEVLKSKLLPPRYDVLDFVDPLIGTANGGHVFPGATLPYGMAKPVADTLSPAENAAGFVSDSAPITGFSHMHDSGTGGHPSLGNFPLFVHPGCPDDDYAQCAYSVTHRGTKRVEGSAFAAPGYFRVNLTNSVQAEMTATMHAALYRFGFDGNETVHVYGLEAGNEEQAQLVVVKVPYSPLVVVDLVDLMNSRSDGGIKVYPESGRVVGEGKYGPSFGTGKYHAFFCADFKGAAIRRTGTFKTNNATEEPKFLDGVGGGFQIPTGSAGAWIQFERPANNSILARVGVSFISVDQACENAESEIGDWHFERVESDARKTWREKLGVIQVDARGVSEELQTTFWSGLYRTLLSPQNYTGENPLWNSTEPYFDSFYCIWDSFRAQHPLLTIIDPVAQTEMVRALIDIYRHEGKLPDCRMSFCKGFTQGGSNADVVIADAFIKNLTEGIDWDAAYEAVVSDAEVEPKQWGLEGRGNLVSWHNVGYIPWDDVDKNGTGPTSRTVSRGVEYAYDDFCISLLAEGLNHTADAAKYRRRGGNWRNYWNPDQHDLYRENDDGTGKVLQTAFKGFMQPRLLNGTFRYQNTRACSPIQDMHKCYYDTGLDTYEGSPWLYSFYVPQDMASLIQLMGGPEHFVARLRFFHTSGIAYMGNEQAFLPVFQFHYAARPGVSSFFVREYIPSLFNASVNGIPGNDDCAMGAFSAFAMMGFFPVAGQDVYLLTTPFFPEVRIKARTEGRWAVIKVRNFDPEGRRIYIQRAKLNGRKYTKNWITHDLFVKGGVLELVVGEEEGAAWGRGDGDLPPSYPVEWDQLAGVAASRSTSHENRDPNGKCCTTGNLDSTSALNILIMPLLILPQPSLMPETSNRIGLCSQNGPFLTSLMKPMAEKYMLESRYRSTDAGLTTAEGRGAPGAEPSSGMGSVSVMGRVSCAEPKMYGRKEWSSRPHTPWEPAGSRLYVRISLRTTLKYLFPLASRQAIFPLPSNESTHGSKTPNTTLLSTSPSFAFPSPCLPSPPPVKTPNFHRHPKNARKLSSWPVP</sequence>
<dbReference type="EMBL" id="MU860004">
    <property type="protein sequence ID" value="KAK4242812.1"/>
    <property type="molecule type" value="Genomic_DNA"/>
</dbReference>
<dbReference type="Gene3D" id="1.20.1050.60">
    <property type="entry name" value="alpha-1,2-mannosidase"/>
    <property type="match status" value="1"/>
</dbReference>
<dbReference type="Proteomes" id="UP001303760">
    <property type="component" value="Unassembled WGS sequence"/>
</dbReference>
<evidence type="ECO:0000256" key="3">
    <source>
        <dbReference type="SAM" id="MobiDB-lite"/>
    </source>
</evidence>
<dbReference type="GO" id="GO:0005634">
    <property type="term" value="C:nucleus"/>
    <property type="evidence" value="ECO:0007669"/>
    <property type="project" value="TreeGrafter"/>
</dbReference>
<dbReference type="GO" id="GO:0004842">
    <property type="term" value="F:ubiquitin-protein transferase activity"/>
    <property type="evidence" value="ECO:0007669"/>
    <property type="project" value="InterPro"/>
</dbReference>
<feature type="region of interest" description="Disordered" evidence="3">
    <location>
        <begin position="2068"/>
        <end position="2097"/>
    </location>
</feature>
<name>A0AAN7CKP6_9PEZI</name>
<dbReference type="Pfam" id="PF07971">
    <property type="entry name" value="Glyco_hydro_92"/>
    <property type="match status" value="1"/>
</dbReference>
<evidence type="ECO:0000313" key="5">
    <source>
        <dbReference type="EMBL" id="KAK4242812.1"/>
    </source>
</evidence>
<organism evidence="5 6">
    <name type="scientific">Achaetomium macrosporum</name>
    <dbReference type="NCBI Taxonomy" id="79813"/>
    <lineage>
        <taxon>Eukaryota</taxon>
        <taxon>Fungi</taxon>
        <taxon>Dikarya</taxon>
        <taxon>Ascomycota</taxon>
        <taxon>Pezizomycotina</taxon>
        <taxon>Sordariomycetes</taxon>
        <taxon>Sordariomycetidae</taxon>
        <taxon>Sordariales</taxon>
        <taxon>Chaetomiaceae</taxon>
        <taxon>Achaetomium</taxon>
    </lineage>
</organism>
<dbReference type="GO" id="GO:0005975">
    <property type="term" value="P:carbohydrate metabolic process"/>
    <property type="evidence" value="ECO:0007669"/>
    <property type="project" value="InterPro"/>
</dbReference>
<dbReference type="InterPro" id="IPR014718">
    <property type="entry name" value="GH-type_carb-bd"/>
</dbReference>
<keyword evidence="1 2" id="KW-0833">Ubl conjugation pathway</keyword>
<protein>
    <submittedName>
        <fullName evidence="5">Glycosyl hydrolase</fullName>
    </submittedName>
</protein>
<comment type="caution">
    <text evidence="2">Lacks conserved residue(s) required for the propagation of feature annotation.</text>
</comment>
<dbReference type="Gene3D" id="1.20.1610.10">
    <property type="entry name" value="alpha-1,2-mannosidases domains"/>
    <property type="match status" value="1"/>
</dbReference>
<dbReference type="CDD" id="cd23767">
    <property type="entry name" value="IQCD"/>
    <property type="match status" value="1"/>
</dbReference>
<dbReference type="PANTHER" id="PTHR12143">
    <property type="entry name" value="PEPTIDE N-GLYCANASE PNGASE -RELATED"/>
    <property type="match status" value="1"/>
</dbReference>
<dbReference type="FunFam" id="3.30.2080.10:FF:000001">
    <property type="entry name" value="Alpha-1,2-mannosidase subfamily"/>
    <property type="match status" value="1"/>
</dbReference>
<dbReference type="Gene3D" id="3.30.2160.10">
    <property type="entry name" value="Hect, E3 ligase catalytic domain"/>
    <property type="match status" value="1"/>
</dbReference>
<feature type="compositionally biased region" description="Basic residues" evidence="3">
    <location>
        <begin position="2080"/>
        <end position="2089"/>
    </location>
</feature>
<dbReference type="InterPro" id="IPR041371">
    <property type="entry name" value="GH92_N"/>
</dbReference>
<dbReference type="PROSITE" id="PS50096">
    <property type="entry name" value="IQ"/>
    <property type="match status" value="1"/>
</dbReference>
<evidence type="ECO:0000313" key="6">
    <source>
        <dbReference type="Proteomes" id="UP001303760"/>
    </source>
</evidence>
<dbReference type="PANTHER" id="PTHR12143:SF42">
    <property type="entry name" value="PUTATIVE SUBFAMILY (AFU_ORTHOLOGUE AFUA_6G13760)-RELATED"/>
    <property type="match status" value="1"/>
</dbReference>
<feature type="domain" description="HECT" evidence="4">
    <location>
        <begin position="789"/>
        <end position="1057"/>
    </location>
</feature>
<dbReference type="SUPFAM" id="SSF56204">
    <property type="entry name" value="Hect, E3 ligase catalytic domain"/>
    <property type="match status" value="1"/>
</dbReference>
<keyword evidence="6" id="KW-1185">Reference proteome</keyword>
<feature type="compositionally biased region" description="Pro residues" evidence="3">
    <location>
        <begin position="2068"/>
        <end position="2077"/>
    </location>
</feature>
<dbReference type="GO" id="GO:0006516">
    <property type="term" value="P:glycoprotein catabolic process"/>
    <property type="evidence" value="ECO:0007669"/>
    <property type="project" value="TreeGrafter"/>
</dbReference>
<evidence type="ECO:0000256" key="2">
    <source>
        <dbReference type="PROSITE-ProRule" id="PRU00104"/>
    </source>
</evidence>
<reference evidence="5" key="1">
    <citation type="journal article" date="2023" name="Mol. Phylogenet. Evol.">
        <title>Genome-scale phylogeny and comparative genomics of the fungal order Sordariales.</title>
        <authorList>
            <person name="Hensen N."/>
            <person name="Bonometti L."/>
            <person name="Westerberg I."/>
            <person name="Brannstrom I.O."/>
            <person name="Guillou S."/>
            <person name="Cros-Aarteil S."/>
            <person name="Calhoun S."/>
            <person name="Haridas S."/>
            <person name="Kuo A."/>
            <person name="Mondo S."/>
            <person name="Pangilinan J."/>
            <person name="Riley R."/>
            <person name="LaButti K."/>
            <person name="Andreopoulos B."/>
            <person name="Lipzen A."/>
            <person name="Chen C."/>
            <person name="Yan M."/>
            <person name="Daum C."/>
            <person name="Ng V."/>
            <person name="Clum A."/>
            <person name="Steindorff A."/>
            <person name="Ohm R.A."/>
            <person name="Martin F."/>
            <person name="Silar P."/>
            <person name="Natvig D.O."/>
            <person name="Lalanne C."/>
            <person name="Gautier V."/>
            <person name="Ament-Velasquez S.L."/>
            <person name="Kruys A."/>
            <person name="Hutchinson M.I."/>
            <person name="Powell A.J."/>
            <person name="Barry K."/>
            <person name="Miller A.N."/>
            <person name="Grigoriev I.V."/>
            <person name="Debuchy R."/>
            <person name="Gladieux P."/>
            <person name="Hiltunen Thoren M."/>
            <person name="Johannesson H."/>
        </authorList>
    </citation>
    <scope>NUCLEOTIDE SEQUENCE</scope>
    <source>
        <strain evidence="5">CBS 532.94</strain>
    </source>
</reference>
<gene>
    <name evidence="5" type="ORF">C8A03DRAFT_39969</name>
</gene>
<feature type="region of interest" description="Disordered" evidence="3">
    <location>
        <begin position="1"/>
        <end position="29"/>
    </location>
</feature>
<dbReference type="InterPro" id="IPR050883">
    <property type="entry name" value="PNGase"/>
</dbReference>
<reference evidence="5" key="2">
    <citation type="submission" date="2023-05" db="EMBL/GenBank/DDBJ databases">
        <authorList>
            <consortium name="Lawrence Berkeley National Laboratory"/>
            <person name="Steindorff A."/>
            <person name="Hensen N."/>
            <person name="Bonometti L."/>
            <person name="Westerberg I."/>
            <person name="Brannstrom I.O."/>
            <person name="Guillou S."/>
            <person name="Cros-Aarteil S."/>
            <person name="Calhoun S."/>
            <person name="Haridas S."/>
            <person name="Kuo A."/>
            <person name="Mondo S."/>
            <person name="Pangilinan J."/>
            <person name="Riley R."/>
            <person name="Labutti K."/>
            <person name="Andreopoulos B."/>
            <person name="Lipzen A."/>
            <person name="Chen C."/>
            <person name="Yanf M."/>
            <person name="Daum C."/>
            <person name="Ng V."/>
            <person name="Clum A."/>
            <person name="Ohm R."/>
            <person name="Martin F."/>
            <person name="Silar P."/>
            <person name="Natvig D."/>
            <person name="Lalanne C."/>
            <person name="Gautier V."/>
            <person name="Ament-Velasquez S.L."/>
            <person name="Kruys A."/>
            <person name="Hutchinson M.I."/>
            <person name="Powell A.J."/>
            <person name="Barry K."/>
            <person name="Miller A.N."/>
            <person name="Grigoriev I.V."/>
            <person name="Debuchy R."/>
            <person name="Gladieux P."/>
            <person name="Thoren M.H."/>
            <person name="Johannesson H."/>
        </authorList>
    </citation>
    <scope>NUCLEOTIDE SEQUENCE</scope>
    <source>
        <strain evidence="5">CBS 532.94</strain>
    </source>
</reference>
<dbReference type="SUPFAM" id="SSF48208">
    <property type="entry name" value="Six-hairpin glycosidases"/>
    <property type="match status" value="1"/>
</dbReference>
<dbReference type="Pfam" id="PF00632">
    <property type="entry name" value="HECT"/>
    <property type="match status" value="1"/>
</dbReference>
<dbReference type="Pfam" id="PF17678">
    <property type="entry name" value="Glyco_hydro_92N"/>
    <property type="match status" value="1"/>
</dbReference>